<dbReference type="InterPro" id="IPR036371">
    <property type="entry name" value="TPK_B1-bd_sf"/>
</dbReference>
<dbReference type="PANTHER" id="PTHR13622">
    <property type="entry name" value="THIAMIN PYROPHOSPHOKINASE"/>
    <property type="match status" value="1"/>
</dbReference>
<gene>
    <name evidence="9" type="ORF">BJ878DRAFT_145821</name>
</gene>
<feature type="domain" description="Thiamin pyrophosphokinase thiamin-binding" evidence="8">
    <location>
        <begin position="201"/>
        <end position="270"/>
    </location>
</feature>
<dbReference type="InterPro" id="IPR016966">
    <property type="entry name" value="Thiamin_pyrophosphokinase_euk"/>
</dbReference>
<dbReference type="Gene3D" id="3.40.50.10240">
    <property type="entry name" value="Thiamin pyrophosphokinase, catalytic domain"/>
    <property type="match status" value="1"/>
</dbReference>
<name>A0A9P7Z934_9HELO</name>
<comment type="pathway">
    <text evidence="1 7">Cofactor biosynthesis; thiamine diphosphate biosynthesis; thiamine diphosphate from thiamine: step 1/1.</text>
</comment>
<dbReference type="InterPro" id="IPR007373">
    <property type="entry name" value="Thiamin_PyroPKinase_B1-bd"/>
</dbReference>
<protein>
    <recommendedName>
        <fullName evidence="7">Thiamine pyrophosphokinase</fullName>
        <ecNumber evidence="7">2.7.6.2</ecNumber>
    </recommendedName>
</protein>
<dbReference type="InterPro" id="IPR007371">
    <property type="entry name" value="TPK_catalytic"/>
</dbReference>
<keyword evidence="10" id="KW-1185">Reference proteome</keyword>
<sequence length="280" mass="31473">MTGYTEWRPADLFSDSPNLHKYFALIVLNQPLELRVSFYAKVWRNAVFHVGADGGANRLHDMLQTDPEQSSLNLDTIIGDLDSLTEDAKNFWYGKGSEIIHDSDQYSTDFGKATKYLKDFRVPDGAEFTPSKSEVRQAKLQLVKDDPQVKDVVCLGGLGGRVDQGMATLQHLYICQKERDYASGRMFLLSGESITFVLKSGKHKIRGMANSCNVRLGKHVGIVPIKERSVITTTGLEWDVTDWVTEFGGQISTSNHVKEQWVTVETTNDVLFTIDFEVDE</sequence>
<evidence type="ECO:0000256" key="7">
    <source>
        <dbReference type="PIRNR" id="PIRNR031057"/>
    </source>
</evidence>
<dbReference type="OrthoDB" id="25149at2759"/>
<organism evidence="9 10">
    <name type="scientific">Calycina marina</name>
    <dbReference type="NCBI Taxonomy" id="1763456"/>
    <lineage>
        <taxon>Eukaryota</taxon>
        <taxon>Fungi</taxon>
        <taxon>Dikarya</taxon>
        <taxon>Ascomycota</taxon>
        <taxon>Pezizomycotina</taxon>
        <taxon>Leotiomycetes</taxon>
        <taxon>Helotiales</taxon>
        <taxon>Pezizellaceae</taxon>
        <taxon>Calycina</taxon>
    </lineage>
</organism>
<evidence type="ECO:0000259" key="8">
    <source>
        <dbReference type="SMART" id="SM00983"/>
    </source>
</evidence>
<dbReference type="InterPro" id="IPR006282">
    <property type="entry name" value="Thi_PPkinase"/>
</dbReference>
<dbReference type="Proteomes" id="UP000887226">
    <property type="component" value="Unassembled WGS sequence"/>
</dbReference>
<accession>A0A9P7Z934</accession>
<dbReference type="CDD" id="cd07995">
    <property type="entry name" value="TPK"/>
    <property type="match status" value="1"/>
</dbReference>
<dbReference type="EMBL" id="MU253765">
    <property type="protein sequence ID" value="KAG9247689.1"/>
    <property type="molecule type" value="Genomic_DNA"/>
</dbReference>
<comment type="caution">
    <text evidence="9">The sequence shown here is derived from an EMBL/GenBank/DDBJ whole genome shotgun (WGS) entry which is preliminary data.</text>
</comment>
<dbReference type="AlphaFoldDB" id="A0A9P7Z934"/>
<evidence type="ECO:0000313" key="10">
    <source>
        <dbReference type="Proteomes" id="UP000887226"/>
    </source>
</evidence>
<evidence type="ECO:0000256" key="1">
    <source>
        <dbReference type="ARBA" id="ARBA00005078"/>
    </source>
</evidence>
<keyword evidence="6 7" id="KW-0067">ATP-binding</keyword>
<keyword evidence="4 7" id="KW-0547">Nucleotide-binding</keyword>
<dbReference type="Pfam" id="PF04263">
    <property type="entry name" value="TPK_catalytic"/>
    <property type="match status" value="1"/>
</dbReference>
<dbReference type="SUPFAM" id="SSF63999">
    <property type="entry name" value="Thiamin pyrophosphokinase, catalytic domain"/>
    <property type="match status" value="1"/>
</dbReference>
<evidence type="ECO:0000256" key="2">
    <source>
        <dbReference type="ARBA" id="ARBA00006785"/>
    </source>
</evidence>
<dbReference type="GO" id="GO:0006772">
    <property type="term" value="P:thiamine metabolic process"/>
    <property type="evidence" value="ECO:0007669"/>
    <property type="project" value="InterPro"/>
</dbReference>
<dbReference type="PIRSF" id="PIRSF031057">
    <property type="entry name" value="Thiamin_pyrophosphokinase"/>
    <property type="match status" value="1"/>
</dbReference>
<keyword evidence="3 7" id="KW-0808">Transferase</keyword>
<dbReference type="GO" id="GO:0009229">
    <property type="term" value="P:thiamine diphosphate biosynthetic process"/>
    <property type="evidence" value="ECO:0007669"/>
    <property type="project" value="UniProtKB-UniRule"/>
</dbReference>
<dbReference type="GO" id="GO:0004788">
    <property type="term" value="F:thiamine diphosphokinase activity"/>
    <property type="evidence" value="ECO:0007669"/>
    <property type="project" value="UniProtKB-UniRule"/>
</dbReference>
<dbReference type="Pfam" id="PF04265">
    <property type="entry name" value="TPK_B1_binding"/>
    <property type="match status" value="1"/>
</dbReference>
<comment type="similarity">
    <text evidence="2 7">Belongs to the thiamine pyrophosphokinase family.</text>
</comment>
<evidence type="ECO:0000256" key="6">
    <source>
        <dbReference type="ARBA" id="ARBA00022840"/>
    </source>
</evidence>
<evidence type="ECO:0000256" key="5">
    <source>
        <dbReference type="ARBA" id="ARBA00022777"/>
    </source>
</evidence>
<evidence type="ECO:0000313" key="9">
    <source>
        <dbReference type="EMBL" id="KAG9247689.1"/>
    </source>
</evidence>
<keyword evidence="5 7" id="KW-0418">Kinase</keyword>
<dbReference type="InterPro" id="IPR036759">
    <property type="entry name" value="TPK_catalytic_sf"/>
</dbReference>
<dbReference type="GO" id="GO:0030975">
    <property type="term" value="F:thiamine binding"/>
    <property type="evidence" value="ECO:0007669"/>
    <property type="project" value="UniProtKB-UniRule"/>
</dbReference>
<evidence type="ECO:0000256" key="4">
    <source>
        <dbReference type="ARBA" id="ARBA00022741"/>
    </source>
</evidence>
<comment type="catalytic activity">
    <reaction evidence="7">
        <text>thiamine + ATP = thiamine diphosphate + AMP + H(+)</text>
        <dbReference type="Rhea" id="RHEA:11576"/>
        <dbReference type="ChEBI" id="CHEBI:15378"/>
        <dbReference type="ChEBI" id="CHEBI:18385"/>
        <dbReference type="ChEBI" id="CHEBI:30616"/>
        <dbReference type="ChEBI" id="CHEBI:58937"/>
        <dbReference type="ChEBI" id="CHEBI:456215"/>
    </reaction>
</comment>
<dbReference type="NCBIfam" id="TIGR01378">
    <property type="entry name" value="thi_PPkinase"/>
    <property type="match status" value="1"/>
</dbReference>
<dbReference type="SMART" id="SM00983">
    <property type="entry name" value="TPK_B1_binding"/>
    <property type="match status" value="1"/>
</dbReference>
<reference evidence="9" key="1">
    <citation type="journal article" date="2021" name="IMA Fungus">
        <title>Genomic characterization of three marine fungi, including Emericellopsis atlantica sp. nov. with signatures of a generalist lifestyle and marine biomass degradation.</title>
        <authorList>
            <person name="Hagestad O.C."/>
            <person name="Hou L."/>
            <person name="Andersen J.H."/>
            <person name="Hansen E.H."/>
            <person name="Altermark B."/>
            <person name="Li C."/>
            <person name="Kuhnert E."/>
            <person name="Cox R.J."/>
            <person name="Crous P.W."/>
            <person name="Spatafora J.W."/>
            <person name="Lail K."/>
            <person name="Amirebrahimi M."/>
            <person name="Lipzen A."/>
            <person name="Pangilinan J."/>
            <person name="Andreopoulos W."/>
            <person name="Hayes R.D."/>
            <person name="Ng V."/>
            <person name="Grigoriev I.V."/>
            <person name="Jackson S.A."/>
            <person name="Sutton T.D.S."/>
            <person name="Dobson A.D.W."/>
            <person name="Rama T."/>
        </authorList>
    </citation>
    <scope>NUCLEOTIDE SEQUENCE</scope>
    <source>
        <strain evidence="9">TRa3180A</strain>
    </source>
</reference>
<dbReference type="PANTHER" id="PTHR13622:SF8">
    <property type="entry name" value="THIAMIN PYROPHOSPHOKINASE 1"/>
    <property type="match status" value="1"/>
</dbReference>
<dbReference type="SUPFAM" id="SSF63862">
    <property type="entry name" value="Thiamin pyrophosphokinase, substrate-binding domain"/>
    <property type="match status" value="1"/>
</dbReference>
<proteinExistence type="inferred from homology"/>
<dbReference type="GO" id="GO:0016301">
    <property type="term" value="F:kinase activity"/>
    <property type="evidence" value="ECO:0007669"/>
    <property type="project" value="UniProtKB-UniRule"/>
</dbReference>
<evidence type="ECO:0000256" key="3">
    <source>
        <dbReference type="ARBA" id="ARBA00022679"/>
    </source>
</evidence>
<dbReference type="EC" id="2.7.6.2" evidence="7"/>
<dbReference type="GO" id="GO:0005524">
    <property type="term" value="F:ATP binding"/>
    <property type="evidence" value="ECO:0007669"/>
    <property type="project" value="UniProtKB-UniRule"/>
</dbReference>